<gene>
    <name evidence="1" type="ORF">CN585_05620</name>
</gene>
<protein>
    <submittedName>
        <fullName evidence="1">Fur-regulated basic protein FbpA</fullName>
    </submittedName>
</protein>
<dbReference type="InterPro" id="IPR025072">
    <property type="entry name" value="Fur_reg_FbpA"/>
</dbReference>
<dbReference type="EMBL" id="NUBY01000015">
    <property type="protein sequence ID" value="PEQ09135.1"/>
    <property type="molecule type" value="Genomic_DNA"/>
</dbReference>
<name>A0A2A8HJD0_9BACI</name>
<dbReference type="AlphaFoldDB" id="A0A2A8HJD0"/>
<reference evidence="1 2" key="1">
    <citation type="submission" date="2017-09" db="EMBL/GenBank/DDBJ databases">
        <title>Large-scale bioinformatics analysis of Bacillus genomes uncovers conserved roles of natural products in bacterial physiology.</title>
        <authorList>
            <consortium name="Agbiome Team Llc"/>
            <person name="Bleich R.M."/>
            <person name="Grubbs K.J."/>
            <person name="Santa Maria K.C."/>
            <person name="Allen S.E."/>
            <person name="Farag S."/>
            <person name="Shank E.A."/>
            <person name="Bowers A."/>
        </authorList>
    </citation>
    <scope>NUCLEOTIDE SEQUENCE [LARGE SCALE GENOMIC DNA]</scope>
    <source>
        <strain evidence="1 2">AFS021349</strain>
    </source>
</reference>
<dbReference type="RefSeq" id="WP_098225958.1">
    <property type="nucleotide sequence ID" value="NZ_NUBY01000015.1"/>
</dbReference>
<comment type="caution">
    <text evidence="1">The sequence shown here is derived from an EMBL/GenBank/DDBJ whole genome shotgun (WGS) entry which is preliminary data.</text>
</comment>
<evidence type="ECO:0000313" key="2">
    <source>
        <dbReference type="Proteomes" id="UP000220841"/>
    </source>
</evidence>
<proteinExistence type="predicted"/>
<accession>A0A2A8HJD0</accession>
<sequence>MDRQDVLINKLIDNHIYKLPDGRDLFEGSCEELARLLKGVDEE</sequence>
<evidence type="ECO:0000313" key="1">
    <source>
        <dbReference type="EMBL" id="PEQ09135.1"/>
    </source>
</evidence>
<dbReference type="Proteomes" id="UP000220841">
    <property type="component" value="Unassembled WGS sequence"/>
</dbReference>
<organism evidence="1 2">
    <name type="scientific">Bacillus toyonensis</name>
    <dbReference type="NCBI Taxonomy" id="155322"/>
    <lineage>
        <taxon>Bacteria</taxon>
        <taxon>Bacillati</taxon>
        <taxon>Bacillota</taxon>
        <taxon>Bacilli</taxon>
        <taxon>Bacillales</taxon>
        <taxon>Bacillaceae</taxon>
        <taxon>Bacillus</taxon>
        <taxon>Bacillus cereus group</taxon>
    </lineage>
</organism>
<dbReference type="Pfam" id="PF13076">
    <property type="entry name" value="Fur_reg_FbpA"/>
    <property type="match status" value="1"/>
</dbReference>